<organism evidence="3 4">
    <name type="scientific">Galemys pyrenaicus</name>
    <name type="common">Iberian desman</name>
    <name type="synonym">Pyrenean desman</name>
    <dbReference type="NCBI Taxonomy" id="202257"/>
    <lineage>
        <taxon>Eukaryota</taxon>
        <taxon>Metazoa</taxon>
        <taxon>Chordata</taxon>
        <taxon>Craniata</taxon>
        <taxon>Vertebrata</taxon>
        <taxon>Euteleostomi</taxon>
        <taxon>Mammalia</taxon>
        <taxon>Eutheria</taxon>
        <taxon>Laurasiatheria</taxon>
        <taxon>Eulipotyphla</taxon>
        <taxon>Talpidae</taxon>
        <taxon>Galemys</taxon>
    </lineage>
</organism>
<dbReference type="SMART" id="SM00060">
    <property type="entry name" value="FN3"/>
    <property type="match status" value="3"/>
</dbReference>
<dbReference type="InterPro" id="IPR036116">
    <property type="entry name" value="FN3_sf"/>
</dbReference>
<proteinExistence type="predicted"/>
<dbReference type="OrthoDB" id="9985779at2759"/>
<comment type="caution">
    <text evidence="3">The sequence shown here is derived from an EMBL/GenBank/DDBJ whole genome shotgun (WGS) entry which is preliminary data.</text>
</comment>
<dbReference type="Gene3D" id="2.60.40.10">
    <property type="entry name" value="Immunoglobulins"/>
    <property type="match status" value="3"/>
</dbReference>
<dbReference type="EMBL" id="JAGFMF010011385">
    <property type="protein sequence ID" value="KAG8524562.1"/>
    <property type="molecule type" value="Genomic_DNA"/>
</dbReference>
<dbReference type="PROSITE" id="PS50853">
    <property type="entry name" value="FN3"/>
    <property type="match status" value="3"/>
</dbReference>
<evidence type="ECO:0000313" key="4">
    <source>
        <dbReference type="Proteomes" id="UP000700334"/>
    </source>
</evidence>
<dbReference type="GO" id="GO:0009986">
    <property type="term" value="C:cell surface"/>
    <property type="evidence" value="ECO:0007669"/>
    <property type="project" value="TreeGrafter"/>
</dbReference>
<dbReference type="GO" id="GO:0030182">
    <property type="term" value="P:neuron differentiation"/>
    <property type="evidence" value="ECO:0007669"/>
    <property type="project" value="TreeGrafter"/>
</dbReference>
<sequence>MQPGQLEIKWSSKFNISIEPVIYVVQWRWNYGIHPSEDDATAWQTVAQTTDERVQLADLRPSRWYQFRVAAVNAHGTRGFTAPSKHFRSCKDVQSPGRACCHPRGAFVGREGMPCPDGGGDEGRPRSSVRLPGRVHLDGGLPVHGWGSDPSSSPAPTNLRLANSTTNEDGTVTVAVAWDAPEEPDVPVHHYKVFWSWRVSGKSLVPTKKKRRKTADGSQTSVLLEQLLAGCDYAVELQAVAFWGQTRLKSAKASLHFTSAPAAAHKEQLGKSRKPAVAPQPPFQRRGPAGALEIGAPFYEDGQLQVKVYWKKTEATWLGRGFQTILSVCASDISDSAVSRYHVQWIPESCAHNSTLWPAVSSGTTQENYLILRDLTFSCKYKVTVQPIRPKGHLKPETVFFTTPPCSALKGRGHKQVQCPGDAGDTLAEAPARPENLSASFVVRNASITGHFSWKTAKANLYQPVTGVQVTWAEVTTESRQNSLPNSVISQSQILPSDHHLLSVPNLRPSTLYRLEVRLLSAAGEGPAGIKTFRTPELPPSAAHARAEQARATCPSKPDTGGAARSALAASLGSGSPGCRSTSPSLAPHGARFTH</sequence>
<evidence type="ECO:0000256" key="1">
    <source>
        <dbReference type="SAM" id="MobiDB-lite"/>
    </source>
</evidence>
<dbReference type="Proteomes" id="UP000700334">
    <property type="component" value="Unassembled WGS sequence"/>
</dbReference>
<dbReference type="InterPro" id="IPR003961">
    <property type="entry name" value="FN3_dom"/>
</dbReference>
<dbReference type="PANTHER" id="PTHR14131:SF5">
    <property type="entry name" value="ANOSMIN-1"/>
    <property type="match status" value="1"/>
</dbReference>
<dbReference type="AlphaFoldDB" id="A0A8J6AX47"/>
<dbReference type="PANTHER" id="PTHR14131">
    <property type="entry name" value="ANOSMIN"/>
    <property type="match status" value="1"/>
</dbReference>
<feature type="domain" description="Fibronectin type-III" evidence="2">
    <location>
        <begin position="155"/>
        <end position="262"/>
    </location>
</feature>
<dbReference type="InterPro" id="IPR042447">
    <property type="entry name" value="Anosmin-1"/>
</dbReference>
<name>A0A8J6AX47_GALPY</name>
<accession>A0A8J6AX47</accession>
<dbReference type="FunFam" id="2.60.40.10:FF:001414">
    <property type="entry name" value="Anosmin 1"/>
    <property type="match status" value="1"/>
</dbReference>
<evidence type="ECO:0000313" key="3">
    <source>
        <dbReference type="EMBL" id="KAG8524562.1"/>
    </source>
</evidence>
<feature type="compositionally biased region" description="Low complexity" evidence="1">
    <location>
        <begin position="561"/>
        <end position="574"/>
    </location>
</feature>
<feature type="region of interest" description="Disordered" evidence="1">
    <location>
        <begin position="553"/>
        <end position="595"/>
    </location>
</feature>
<gene>
    <name evidence="3" type="ORF">J0S82_019401</name>
</gene>
<dbReference type="SUPFAM" id="SSF49265">
    <property type="entry name" value="Fibronectin type III"/>
    <property type="match status" value="2"/>
</dbReference>
<dbReference type="InterPro" id="IPR013783">
    <property type="entry name" value="Ig-like_fold"/>
</dbReference>
<feature type="region of interest" description="Disordered" evidence="1">
    <location>
        <begin position="264"/>
        <end position="283"/>
    </location>
</feature>
<protein>
    <submittedName>
        <fullName evidence="3">Anosmin-1</fullName>
    </submittedName>
</protein>
<keyword evidence="4" id="KW-1185">Reference proteome</keyword>
<feature type="domain" description="Fibronectin type-III" evidence="2">
    <location>
        <begin position="433"/>
        <end position="541"/>
    </location>
</feature>
<reference evidence="3" key="1">
    <citation type="journal article" date="2021" name="Evol. Appl.">
        <title>The genome of the Pyrenean desman and the effects of bottlenecks and inbreeding on the genomic landscape of an endangered species.</title>
        <authorList>
            <person name="Escoda L."/>
            <person name="Castresana J."/>
        </authorList>
    </citation>
    <scope>NUCLEOTIDE SEQUENCE</scope>
    <source>
        <strain evidence="3">IBE-C5619</strain>
    </source>
</reference>
<evidence type="ECO:0000259" key="2">
    <source>
        <dbReference type="PROSITE" id="PS50853"/>
    </source>
</evidence>
<feature type="domain" description="Fibronectin type-III" evidence="2">
    <location>
        <begin position="1"/>
        <end position="92"/>
    </location>
</feature>
<dbReference type="Pfam" id="PF00041">
    <property type="entry name" value="fn3"/>
    <property type="match status" value="3"/>
</dbReference>
<dbReference type="CDD" id="cd00063">
    <property type="entry name" value="FN3"/>
    <property type="match status" value="3"/>
</dbReference>